<dbReference type="STRING" id="234267.Acid_6570"/>
<dbReference type="eggNOG" id="COG0577">
    <property type="taxonomic scope" value="Bacteria"/>
</dbReference>
<evidence type="ECO:0000256" key="3">
    <source>
        <dbReference type="ARBA" id="ARBA00022692"/>
    </source>
</evidence>
<dbReference type="GO" id="GO:0022857">
    <property type="term" value="F:transmembrane transporter activity"/>
    <property type="evidence" value="ECO:0007669"/>
    <property type="project" value="TreeGrafter"/>
</dbReference>
<dbReference type="EMBL" id="CP000473">
    <property type="protein sequence ID" value="ABJ87492.1"/>
    <property type="molecule type" value="Genomic_DNA"/>
</dbReference>
<evidence type="ECO:0000259" key="9">
    <source>
        <dbReference type="Pfam" id="PF02687"/>
    </source>
</evidence>
<comment type="subcellular location">
    <subcellularLocation>
        <location evidence="1">Cell membrane</location>
        <topology evidence="1">Multi-pass membrane protein</topology>
    </subcellularLocation>
</comment>
<dbReference type="InterPro" id="IPR003838">
    <property type="entry name" value="ABC3_permease_C"/>
</dbReference>
<keyword evidence="5 8" id="KW-0472">Membrane</keyword>
<organism evidence="11">
    <name type="scientific">Solibacter usitatus (strain Ellin6076)</name>
    <dbReference type="NCBI Taxonomy" id="234267"/>
    <lineage>
        <taxon>Bacteria</taxon>
        <taxon>Pseudomonadati</taxon>
        <taxon>Acidobacteriota</taxon>
        <taxon>Terriglobia</taxon>
        <taxon>Bryobacterales</taxon>
        <taxon>Solibacteraceae</taxon>
        <taxon>Candidatus Solibacter</taxon>
    </lineage>
</organism>
<dbReference type="GO" id="GO:0005886">
    <property type="term" value="C:plasma membrane"/>
    <property type="evidence" value="ECO:0007669"/>
    <property type="project" value="UniProtKB-SubCell"/>
</dbReference>
<dbReference type="NCBIfam" id="TIGR03434">
    <property type="entry name" value="ADOP"/>
    <property type="match status" value="1"/>
</dbReference>
<dbReference type="Pfam" id="PF02687">
    <property type="entry name" value="FtsX"/>
    <property type="match status" value="1"/>
</dbReference>
<dbReference type="InterPro" id="IPR025857">
    <property type="entry name" value="MacB_PCD"/>
</dbReference>
<dbReference type="InterPro" id="IPR017800">
    <property type="entry name" value="ADOP"/>
</dbReference>
<feature type="region of interest" description="Disordered" evidence="7">
    <location>
        <begin position="613"/>
        <end position="633"/>
    </location>
</feature>
<feature type="transmembrane region" description="Helical" evidence="8">
    <location>
        <begin position="369"/>
        <end position="391"/>
    </location>
</feature>
<evidence type="ECO:0000256" key="6">
    <source>
        <dbReference type="ARBA" id="ARBA00038076"/>
    </source>
</evidence>
<dbReference type="KEGG" id="sus:Acid_6570"/>
<comment type="similarity">
    <text evidence="6">Belongs to the ABC-4 integral membrane protein family.</text>
</comment>
<keyword evidence="4 8" id="KW-1133">Transmembrane helix</keyword>
<feature type="domain" description="MacB-like periplasmic core" evidence="10">
    <location>
        <begin position="19"/>
        <end position="236"/>
    </location>
</feature>
<dbReference type="InterPro" id="IPR050250">
    <property type="entry name" value="Macrolide_Exporter_MacB"/>
</dbReference>
<evidence type="ECO:0000259" key="10">
    <source>
        <dbReference type="Pfam" id="PF12704"/>
    </source>
</evidence>
<evidence type="ECO:0000256" key="2">
    <source>
        <dbReference type="ARBA" id="ARBA00022475"/>
    </source>
</evidence>
<dbReference type="PANTHER" id="PTHR30572:SF4">
    <property type="entry name" value="ABC TRANSPORTER PERMEASE YTRF"/>
    <property type="match status" value="1"/>
</dbReference>
<name>Q01S78_SOLUE</name>
<evidence type="ECO:0000256" key="4">
    <source>
        <dbReference type="ARBA" id="ARBA00022989"/>
    </source>
</evidence>
<reference evidence="11" key="1">
    <citation type="submission" date="2006-10" db="EMBL/GenBank/DDBJ databases">
        <title>Complete sequence of Solibacter usitatus Ellin6076.</title>
        <authorList>
            <consortium name="US DOE Joint Genome Institute"/>
            <person name="Copeland A."/>
            <person name="Lucas S."/>
            <person name="Lapidus A."/>
            <person name="Barry K."/>
            <person name="Detter J.C."/>
            <person name="Glavina del Rio T."/>
            <person name="Hammon N."/>
            <person name="Israni S."/>
            <person name="Dalin E."/>
            <person name="Tice H."/>
            <person name="Pitluck S."/>
            <person name="Thompson L.S."/>
            <person name="Brettin T."/>
            <person name="Bruce D."/>
            <person name="Han C."/>
            <person name="Tapia R."/>
            <person name="Gilna P."/>
            <person name="Schmutz J."/>
            <person name="Larimer F."/>
            <person name="Land M."/>
            <person name="Hauser L."/>
            <person name="Kyrpides N."/>
            <person name="Mikhailova N."/>
            <person name="Janssen P.H."/>
            <person name="Kuske C.R."/>
            <person name="Richardson P."/>
        </authorList>
    </citation>
    <scope>NUCLEOTIDE SEQUENCE</scope>
    <source>
        <strain evidence="11">Ellin6076</strain>
    </source>
</reference>
<dbReference type="InParanoid" id="Q01S78"/>
<evidence type="ECO:0000256" key="1">
    <source>
        <dbReference type="ARBA" id="ARBA00004651"/>
    </source>
</evidence>
<evidence type="ECO:0008006" key="12">
    <source>
        <dbReference type="Google" id="ProtNLM"/>
    </source>
</evidence>
<feature type="transmembrane region" description="Helical" evidence="8">
    <location>
        <begin position="326"/>
        <end position="349"/>
    </location>
</feature>
<sequence length="643" mass="68884" precursor="true">MRQNLRFALRMMIKSPGFTAVAVLTLGLGIGANTAIFSVVNALVLRPLPLSDPERLMLISVSNPARGFRGSSFSLASFESLRDKNRSFSGIAGFCFDALTLIGAAEPEQLAAARVSPNFFDVLGTPPLIGRGFRTAEGEAGAAPVALISSALWQRRYAGDRAILGKTISLDQDVYTIIGVMPADYAFPSPGQDVWVTRIMKYGRLQPEQIQQGAGFLNAMARLAPGATIPGADAEVAMITRQYRADHPRAPDADPNAHLDVAPLQDSLTLQIRPTLLVLTGAVGFVLLIACANVAGLMMARATGRAKEIAVRAALGASRAQLVRQLLAESIVLAAAGALLGVLLASWGVEWLVKADAGNNLPGFQPIRVDLAVLGFTVLVSMITGVVFGLVPAMEASRPNLIGVLRDGGWGTTGGGRGRRLRNLMVAGQMGLSIVLLIGAGLLLESFRQVQNVKLGFDALHTLTARMAIPPAKYPDGPARSRFVHEIEQRLRGIPGVTAAAISQSVPLGPVILSPILVEGQPVVPMGQRPLAQWGGATPDYFRTLAIPLVRGRYFTWADDAQAPRVLIVNEALARHFWPNQSALGKHITLRDFSRRLKSSAWSATPNRADWKSRRRWRSSLPTRSGPGRAYRSPCAPMAIRGR</sequence>
<dbReference type="AlphaFoldDB" id="Q01S78"/>
<feature type="domain" description="MacB-like periplasmic core" evidence="10">
    <location>
        <begin position="433"/>
        <end position="591"/>
    </location>
</feature>
<evidence type="ECO:0000256" key="7">
    <source>
        <dbReference type="SAM" id="MobiDB-lite"/>
    </source>
</evidence>
<dbReference type="Pfam" id="PF12704">
    <property type="entry name" value="MacB_PCD"/>
    <property type="match status" value="2"/>
</dbReference>
<dbReference type="HOGENOM" id="CLU_009433_0_0_0"/>
<feature type="transmembrane region" description="Helical" evidence="8">
    <location>
        <begin position="276"/>
        <end position="300"/>
    </location>
</feature>
<protein>
    <recommendedName>
        <fullName evidence="12">Permease</fullName>
    </recommendedName>
</protein>
<gene>
    <name evidence="11" type="ordered locus">Acid_6570</name>
</gene>
<accession>Q01S78</accession>
<dbReference type="PANTHER" id="PTHR30572">
    <property type="entry name" value="MEMBRANE COMPONENT OF TRANSPORTER-RELATED"/>
    <property type="match status" value="1"/>
</dbReference>
<evidence type="ECO:0000256" key="5">
    <source>
        <dbReference type="ARBA" id="ARBA00023136"/>
    </source>
</evidence>
<feature type="domain" description="ABC3 transporter permease C-terminal" evidence="9">
    <location>
        <begin position="283"/>
        <end position="400"/>
    </location>
</feature>
<dbReference type="OrthoDB" id="1451596at2"/>
<keyword evidence="3 8" id="KW-0812">Transmembrane</keyword>
<evidence type="ECO:0000256" key="8">
    <source>
        <dbReference type="SAM" id="Phobius"/>
    </source>
</evidence>
<evidence type="ECO:0000313" key="11">
    <source>
        <dbReference type="EMBL" id="ABJ87492.1"/>
    </source>
</evidence>
<keyword evidence="2" id="KW-1003">Cell membrane</keyword>
<proteinExistence type="inferred from homology"/>
<feature type="transmembrane region" description="Helical" evidence="8">
    <location>
        <begin position="424"/>
        <end position="444"/>
    </location>
</feature>